<accession>A0A6J8A1H9</accession>
<evidence type="ECO:0000313" key="2">
    <source>
        <dbReference type="EMBL" id="CAC5360287.1"/>
    </source>
</evidence>
<dbReference type="PANTHER" id="PTHR15698">
    <property type="entry name" value="PROTEIN CBG15099"/>
    <property type="match status" value="1"/>
</dbReference>
<protein>
    <recommendedName>
        <fullName evidence="1">Phytanoyl-CoA hydroxylase-interacting protein-like C-terminal domain-containing protein</fullName>
    </recommendedName>
</protein>
<evidence type="ECO:0000259" key="1">
    <source>
        <dbReference type="Pfam" id="PF19281"/>
    </source>
</evidence>
<dbReference type="InterPro" id="IPR045545">
    <property type="entry name" value="PHYIP/PHIPL_C"/>
</dbReference>
<keyword evidence="3" id="KW-1185">Reference proteome</keyword>
<reference evidence="2 3" key="1">
    <citation type="submission" date="2020-06" db="EMBL/GenBank/DDBJ databases">
        <authorList>
            <person name="Li R."/>
            <person name="Bekaert M."/>
        </authorList>
    </citation>
    <scope>NUCLEOTIDE SEQUENCE [LARGE SCALE GENOMIC DNA]</scope>
    <source>
        <strain evidence="3">wild</strain>
    </source>
</reference>
<gene>
    <name evidence="2" type="ORF">MCOR_2819</name>
</gene>
<organism evidence="2 3">
    <name type="scientific">Mytilus coruscus</name>
    <name type="common">Sea mussel</name>
    <dbReference type="NCBI Taxonomy" id="42192"/>
    <lineage>
        <taxon>Eukaryota</taxon>
        <taxon>Metazoa</taxon>
        <taxon>Spiralia</taxon>
        <taxon>Lophotrochozoa</taxon>
        <taxon>Mollusca</taxon>
        <taxon>Bivalvia</taxon>
        <taxon>Autobranchia</taxon>
        <taxon>Pteriomorphia</taxon>
        <taxon>Mytilida</taxon>
        <taxon>Mytiloidea</taxon>
        <taxon>Mytilidae</taxon>
        <taxon>Mytilinae</taxon>
        <taxon>Mytilus</taxon>
    </lineage>
</organism>
<feature type="domain" description="Phytanoyl-CoA hydroxylase-interacting protein-like C-terminal" evidence="1">
    <location>
        <begin position="242"/>
        <end position="450"/>
    </location>
</feature>
<proteinExistence type="predicted"/>
<dbReference type="EMBL" id="CACVKT020000557">
    <property type="protein sequence ID" value="CAC5360287.1"/>
    <property type="molecule type" value="Genomic_DNA"/>
</dbReference>
<dbReference type="Proteomes" id="UP000507470">
    <property type="component" value="Unassembled WGS sequence"/>
</dbReference>
<evidence type="ECO:0000313" key="3">
    <source>
        <dbReference type="Proteomes" id="UP000507470"/>
    </source>
</evidence>
<dbReference type="OrthoDB" id="6074776at2759"/>
<dbReference type="Pfam" id="PF19281">
    <property type="entry name" value="PHYHIP_C"/>
    <property type="match status" value="1"/>
</dbReference>
<dbReference type="InterPro" id="IPR042868">
    <property type="entry name" value="PHYHIP/PHYHIPL"/>
</dbReference>
<name>A0A6J8A1H9_MYTCO</name>
<sequence length="451" mass="52408">MTNSPGILFHGQIDDGNRKMHFKVLGPERMNCLLLFLRPDIPSLNGVTMVADVTVNEHDLPMIFVSGSEYYYCLEIYGLKKENETEEHYTVLAYGGTQFLVAKMKNGKDIDISIRLNEVMSLQFPLRNHTEVIFPIQVDHTPVSRYTFYNKTKFTVDTMWIIFFKQSKDRLHVFIHVGKKLNFTLPFDMPIAIMCEVKVIIGSILFDCQKMRTIEIEMNTKLINFRTCFTKAEYEILYNKAIVHIKARKGEFRSIEYFYRNKSEKYFHSITVNHNGIMRPYKKDQNGDPCSVINGRLNGLFFSTDIDFQKSQPFRSSPFGPLRLHVTASFLFISNLNLYFADFYCHYKVHYVTVILAKRDSSADNFCKRRLKKLDIHNNPFVCLNTPKPVNNILVCHGNGLRIEVLYTEALNIHDIIHKQQGHFKWVPVIGRGESRPNGIPKNENCKICNL</sequence>
<dbReference type="PANTHER" id="PTHR15698:SF10">
    <property type="entry name" value="PHYTANOYL-COA HYDROXYLASE-INTERACTING PROTEIN-LIKE C-TERMINAL DOMAIN-CONTAINING PROTEIN"/>
    <property type="match status" value="1"/>
</dbReference>
<dbReference type="AlphaFoldDB" id="A0A6J8A1H9"/>